<keyword evidence="3" id="KW-1185">Reference proteome</keyword>
<protein>
    <submittedName>
        <fullName evidence="2">Uncharacterized protein</fullName>
    </submittedName>
</protein>
<feature type="compositionally biased region" description="Acidic residues" evidence="1">
    <location>
        <begin position="209"/>
        <end position="232"/>
    </location>
</feature>
<evidence type="ECO:0000313" key="3">
    <source>
        <dbReference type="Proteomes" id="UP001556367"/>
    </source>
</evidence>
<name>A0ABR3J2C2_9AGAR</name>
<feature type="region of interest" description="Disordered" evidence="1">
    <location>
        <begin position="1"/>
        <end position="46"/>
    </location>
</feature>
<proteinExistence type="predicted"/>
<organism evidence="2 3">
    <name type="scientific">Hohenbuehelia grisea</name>
    <dbReference type="NCBI Taxonomy" id="104357"/>
    <lineage>
        <taxon>Eukaryota</taxon>
        <taxon>Fungi</taxon>
        <taxon>Dikarya</taxon>
        <taxon>Basidiomycota</taxon>
        <taxon>Agaricomycotina</taxon>
        <taxon>Agaricomycetes</taxon>
        <taxon>Agaricomycetidae</taxon>
        <taxon>Agaricales</taxon>
        <taxon>Pleurotineae</taxon>
        <taxon>Pleurotaceae</taxon>
        <taxon>Hohenbuehelia</taxon>
    </lineage>
</organism>
<gene>
    <name evidence="2" type="ORF">HGRIS_009723</name>
</gene>
<accession>A0ABR3J2C2</accession>
<sequence>MPSSPVRSPPSSPLSPRSPLSPAHRRAGQNNGVLPGFRAPPREKRPIAQMTVRELQDLQNLNNKLLSNPGASTSSYAQRIYIEQAAIEERLVELQGVESINTGLKRTHIRGENDMSIDGPSEPISSRTIEAKRKALSRYRASEGPSNIGTMSMQEAMDLERQAFLRDQERRQQLEEKQRRRAQQMQNTLTAKEREARILAFMNYKPSDSDLEDDDEDEDDDDPATWFEDDQDDGRKGQDIVDPDEEDYSHIIRVDENHHHYNTFYEPRDND</sequence>
<feature type="region of interest" description="Disordered" evidence="1">
    <location>
        <begin position="172"/>
        <end position="271"/>
    </location>
</feature>
<comment type="caution">
    <text evidence="2">The sequence shown here is derived from an EMBL/GenBank/DDBJ whole genome shotgun (WGS) entry which is preliminary data.</text>
</comment>
<feature type="compositionally biased region" description="Basic and acidic residues" evidence="1">
    <location>
        <begin position="248"/>
        <end position="259"/>
    </location>
</feature>
<dbReference type="Proteomes" id="UP001556367">
    <property type="component" value="Unassembled WGS sequence"/>
</dbReference>
<evidence type="ECO:0000313" key="2">
    <source>
        <dbReference type="EMBL" id="KAL0949686.1"/>
    </source>
</evidence>
<dbReference type="EMBL" id="JASNQZ010000012">
    <property type="protein sequence ID" value="KAL0949686.1"/>
    <property type="molecule type" value="Genomic_DNA"/>
</dbReference>
<evidence type="ECO:0000256" key="1">
    <source>
        <dbReference type="SAM" id="MobiDB-lite"/>
    </source>
</evidence>
<reference evidence="3" key="1">
    <citation type="submission" date="2024-06" db="EMBL/GenBank/DDBJ databases">
        <title>Multi-omics analyses provide insights into the biosynthesis of the anticancer antibiotic pleurotin in Hohenbuehelia grisea.</title>
        <authorList>
            <person name="Weaver J.A."/>
            <person name="Alberti F."/>
        </authorList>
    </citation>
    <scope>NUCLEOTIDE SEQUENCE [LARGE SCALE GENOMIC DNA]</scope>
    <source>
        <strain evidence="3">T-177</strain>
    </source>
</reference>